<keyword evidence="2" id="KW-1185">Reference proteome</keyword>
<dbReference type="EMBL" id="JAAOIW010000012">
    <property type="protein sequence ID" value="NHN33553.1"/>
    <property type="molecule type" value="Genomic_DNA"/>
</dbReference>
<name>A0ABX0JFS8_9BACL</name>
<comment type="caution">
    <text evidence="1">The sequence shown here is derived from an EMBL/GenBank/DDBJ whole genome shotgun (WGS) entry which is preliminary data.</text>
</comment>
<reference evidence="1" key="1">
    <citation type="submission" date="2020-03" db="EMBL/GenBank/DDBJ databases">
        <title>Draft sequencing of Paenibacilllus sp. S3N08.</title>
        <authorList>
            <person name="Kim D.-U."/>
        </authorList>
    </citation>
    <scope>NUCLEOTIDE SEQUENCE</scope>
    <source>
        <strain evidence="1">S3N08</strain>
    </source>
</reference>
<dbReference type="RefSeq" id="WP_166153854.1">
    <property type="nucleotide sequence ID" value="NZ_JAAOIW010000012.1"/>
</dbReference>
<evidence type="ECO:0000313" key="1">
    <source>
        <dbReference type="EMBL" id="NHN33553.1"/>
    </source>
</evidence>
<sequence>MNTCGFCEKDINSSDTIMIIEDIEYHDECYTSHFCHYGNHFKDTDVRFIDCGDKGDVCSTCVGDSDSFGTPDHIREDEDFWDAYDPDDNN</sequence>
<accession>A0ABX0JFS8</accession>
<organism evidence="1 2">
    <name type="scientific">Paenibacillus agricola</name>
    <dbReference type="NCBI Taxonomy" id="2716264"/>
    <lineage>
        <taxon>Bacteria</taxon>
        <taxon>Bacillati</taxon>
        <taxon>Bacillota</taxon>
        <taxon>Bacilli</taxon>
        <taxon>Bacillales</taxon>
        <taxon>Paenibacillaceae</taxon>
        <taxon>Paenibacillus</taxon>
    </lineage>
</organism>
<gene>
    <name evidence="1" type="ORF">G9U52_27430</name>
</gene>
<proteinExistence type="predicted"/>
<evidence type="ECO:0000313" key="2">
    <source>
        <dbReference type="Proteomes" id="UP001165962"/>
    </source>
</evidence>
<dbReference type="Proteomes" id="UP001165962">
    <property type="component" value="Unassembled WGS sequence"/>
</dbReference>
<protein>
    <submittedName>
        <fullName evidence="1">Uncharacterized protein</fullName>
    </submittedName>
</protein>